<dbReference type="PANTHER" id="PTHR32322:SF2">
    <property type="entry name" value="EAMA DOMAIN-CONTAINING PROTEIN"/>
    <property type="match status" value="1"/>
</dbReference>
<dbReference type="InterPro" id="IPR000620">
    <property type="entry name" value="EamA_dom"/>
</dbReference>
<keyword evidence="4 6" id="KW-1133">Transmembrane helix</keyword>
<accession>A0ABY1LTK9</accession>
<evidence type="ECO:0000259" key="7">
    <source>
        <dbReference type="Pfam" id="PF00892"/>
    </source>
</evidence>
<feature type="transmembrane region" description="Helical" evidence="6">
    <location>
        <begin position="97"/>
        <end position="115"/>
    </location>
</feature>
<evidence type="ECO:0000256" key="2">
    <source>
        <dbReference type="ARBA" id="ARBA00007362"/>
    </source>
</evidence>
<gene>
    <name evidence="8" type="ORF">SAMN06295973_3769</name>
</gene>
<dbReference type="RefSeq" id="WP_244175694.1">
    <property type="nucleotide sequence ID" value="NZ_FUZO01000004.1"/>
</dbReference>
<feature type="transmembrane region" description="Helical" evidence="6">
    <location>
        <begin position="180"/>
        <end position="199"/>
    </location>
</feature>
<keyword evidence="3 6" id="KW-0812">Transmembrane</keyword>
<keyword evidence="9" id="KW-1185">Reference proteome</keyword>
<protein>
    <submittedName>
        <fullName evidence="8">Inner membrane transporter RhtA</fullName>
    </submittedName>
</protein>
<dbReference type="EMBL" id="FUZO01000004">
    <property type="protein sequence ID" value="SKC75577.1"/>
    <property type="molecule type" value="Genomic_DNA"/>
</dbReference>
<comment type="subcellular location">
    <subcellularLocation>
        <location evidence="1">Membrane</location>
        <topology evidence="1">Multi-pass membrane protein</topology>
    </subcellularLocation>
</comment>
<feature type="transmembrane region" description="Helical" evidence="6">
    <location>
        <begin position="211"/>
        <end position="229"/>
    </location>
</feature>
<evidence type="ECO:0000256" key="6">
    <source>
        <dbReference type="SAM" id="Phobius"/>
    </source>
</evidence>
<comment type="similarity">
    <text evidence="2">Belongs to the EamA transporter family.</text>
</comment>
<evidence type="ECO:0000313" key="9">
    <source>
        <dbReference type="Proteomes" id="UP000190827"/>
    </source>
</evidence>
<evidence type="ECO:0000256" key="4">
    <source>
        <dbReference type="ARBA" id="ARBA00022989"/>
    </source>
</evidence>
<feature type="domain" description="EamA" evidence="7">
    <location>
        <begin position="151"/>
        <end position="282"/>
    </location>
</feature>
<feature type="transmembrane region" description="Helical" evidence="6">
    <location>
        <begin position="70"/>
        <end position="91"/>
    </location>
</feature>
<dbReference type="PANTHER" id="PTHR32322">
    <property type="entry name" value="INNER MEMBRANE TRANSPORTER"/>
    <property type="match status" value="1"/>
</dbReference>
<feature type="transmembrane region" description="Helical" evidence="6">
    <location>
        <begin position="270"/>
        <end position="290"/>
    </location>
</feature>
<dbReference type="Pfam" id="PF00892">
    <property type="entry name" value="EamA"/>
    <property type="match status" value="1"/>
</dbReference>
<feature type="transmembrane region" description="Helical" evidence="6">
    <location>
        <begin position="38"/>
        <end position="58"/>
    </location>
</feature>
<comment type="caution">
    <text evidence="8">The sequence shown here is derived from an EMBL/GenBank/DDBJ whole genome shotgun (WGS) entry which is preliminary data.</text>
</comment>
<keyword evidence="5 6" id="KW-0472">Membrane</keyword>
<dbReference type="InterPro" id="IPR037185">
    <property type="entry name" value="EmrE-like"/>
</dbReference>
<dbReference type="SUPFAM" id="SSF103481">
    <property type="entry name" value="Multidrug resistance efflux transporter EmrE"/>
    <property type="match status" value="2"/>
</dbReference>
<dbReference type="InterPro" id="IPR050638">
    <property type="entry name" value="AA-Vitamin_Transporters"/>
</dbReference>
<evidence type="ECO:0000256" key="1">
    <source>
        <dbReference type="ARBA" id="ARBA00004141"/>
    </source>
</evidence>
<sequence length="305" mass="30571">MIRRPRPSQAATGALLVLAGLVCQELGASIAVTLFPQVGPIGMVTLRLVFAALILLAVARPALRGHPRSAWGSAVGFGLVLAAMNVCFYLALDRIPLGPAVTLEILGPLALSVIAGRRWTSALWAGVALVGVLLLGGVLLHSGPTAALDPLGVVLALAAGALWIGYILLSARTGTEFPGLNGLAIAAAIGALVTIPLAATTAGTALFDPVILLLGLGVAALSSAVPYALEFVALRRLSAATFSILLASAPAIAAIAAIAGLLVLGQELTTPQWLGIACVVGAGIGAVLSARRGRAPEVQPSIAPS</sequence>
<reference evidence="8 9" key="1">
    <citation type="submission" date="2017-02" db="EMBL/GenBank/DDBJ databases">
        <authorList>
            <person name="Varghese N."/>
            <person name="Submissions S."/>
        </authorList>
    </citation>
    <scope>NUCLEOTIDE SEQUENCE [LARGE SCALE GENOMIC DNA]</scope>
    <source>
        <strain evidence="8 9">VKM Ac-1787</strain>
    </source>
</reference>
<evidence type="ECO:0000256" key="5">
    <source>
        <dbReference type="ARBA" id="ARBA00023136"/>
    </source>
</evidence>
<name>A0ABY1LTK9_9MICO</name>
<organism evidence="8 9">
    <name type="scientific">Plantibacter cousiniae</name>
    <name type="common">nom. nud.</name>
    <dbReference type="NCBI Taxonomy" id="199709"/>
    <lineage>
        <taxon>Bacteria</taxon>
        <taxon>Bacillati</taxon>
        <taxon>Actinomycetota</taxon>
        <taxon>Actinomycetes</taxon>
        <taxon>Micrococcales</taxon>
        <taxon>Microbacteriaceae</taxon>
        <taxon>Plantibacter</taxon>
    </lineage>
</organism>
<proteinExistence type="inferred from homology"/>
<dbReference type="Proteomes" id="UP000190827">
    <property type="component" value="Unassembled WGS sequence"/>
</dbReference>
<feature type="transmembrane region" description="Helical" evidence="6">
    <location>
        <begin position="241"/>
        <end position="264"/>
    </location>
</feature>
<feature type="transmembrane region" description="Helical" evidence="6">
    <location>
        <begin position="122"/>
        <end position="141"/>
    </location>
</feature>
<evidence type="ECO:0000313" key="8">
    <source>
        <dbReference type="EMBL" id="SKC75577.1"/>
    </source>
</evidence>
<evidence type="ECO:0000256" key="3">
    <source>
        <dbReference type="ARBA" id="ARBA00022692"/>
    </source>
</evidence>
<feature type="transmembrane region" description="Helical" evidence="6">
    <location>
        <begin position="147"/>
        <end position="168"/>
    </location>
</feature>